<keyword evidence="3" id="KW-1185">Reference proteome</keyword>
<reference evidence="2 3" key="1">
    <citation type="submission" date="2023-09" db="EMBL/GenBank/DDBJ databases">
        <title>Pangenome analysis of Batrachochytrium dendrobatidis and related Chytrids.</title>
        <authorList>
            <person name="Yacoub M.N."/>
            <person name="Stajich J.E."/>
            <person name="James T.Y."/>
        </authorList>
    </citation>
    <scope>NUCLEOTIDE SEQUENCE [LARGE SCALE GENOMIC DNA]</scope>
    <source>
        <strain evidence="2 3">JEL0888</strain>
    </source>
</reference>
<evidence type="ECO:0000313" key="2">
    <source>
        <dbReference type="EMBL" id="KAL2911776.1"/>
    </source>
</evidence>
<feature type="transmembrane region" description="Helical" evidence="1">
    <location>
        <begin position="116"/>
        <end position="137"/>
    </location>
</feature>
<organism evidence="2 3">
    <name type="scientific">Polyrhizophydium stewartii</name>
    <dbReference type="NCBI Taxonomy" id="2732419"/>
    <lineage>
        <taxon>Eukaryota</taxon>
        <taxon>Fungi</taxon>
        <taxon>Fungi incertae sedis</taxon>
        <taxon>Chytridiomycota</taxon>
        <taxon>Chytridiomycota incertae sedis</taxon>
        <taxon>Chytridiomycetes</taxon>
        <taxon>Rhizophydiales</taxon>
        <taxon>Rhizophydiales incertae sedis</taxon>
        <taxon>Polyrhizophydium</taxon>
    </lineage>
</organism>
<evidence type="ECO:0000313" key="3">
    <source>
        <dbReference type="Proteomes" id="UP001527925"/>
    </source>
</evidence>
<keyword evidence="1" id="KW-0812">Transmembrane</keyword>
<feature type="transmembrane region" description="Helical" evidence="1">
    <location>
        <begin position="157"/>
        <end position="174"/>
    </location>
</feature>
<evidence type="ECO:0000256" key="1">
    <source>
        <dbReference type="SAM" id="Phobius"/>
    </source>
</evidence>
<feature type="transmembrane region" description="Helical" evidence="1">
    <location>
        <begin position="195"/>
        <end position="219"/>
    </location>
</feature>
<feature type="transmembrane region" description="Helical" evidence="1">
    <location>
        <begin position="20"/>
        <end position="40"/>
    </location>
</feature>
<sequence>MAGGPAVIPAFVAYLECQSLASGVNLAITTLIMLTIAFRSNALASLSFVSKMPLLSAAVFFLMCAYHYFPDPMTGTEASIRRLLVVSWCLDVVGRSLLLWFTSARLRAVSVQNNPWILRVTITLQLLQICGVSLAIYASAEPSVAFMSKRYKDLVTFYPALDLGTTALDVMVLLRLWSLRRQVIKSNANFLNVRAYWRAVACVLVMIALPVTSMVLVYLQLDPTAALYVLLLSFRVLYTDLFSAALTDSLLEKFTIRAAASASSQVSRA</sequence>
<feature type="transmembrane region" description="Helical" evidence="1">
    <location>
        <begin position="81"/>
        <end position="104"/>
    </location>
</feature>
<dbReference type="Proteomes" id="UP001527925">
    <property type="component" value="Unassembled WGS sequence"/>
</dbReference>
<keyword evidence="1" id="KW-1133">Transmembrane helix</keyword>
<protein>
    <submittedName>
        <fullName evidence="2">Uncharacterized protein</fullName>
    </submittedName>
</protein>
<dbReference type="EMBL" id="JADGIZ020000087">
    <property type="protein sequence ID" value="KAL2911776.1"/>
    <property type="molecule type" value="Genomic_DNA"/>
</dbReference>
<feature type="transmembrane region" description="Helical" evidence="1">
    <location>
        <begin position="225"/>
        <end position="247"/>
    </location>
</feature>
<keyword evidence="1" id="KW-0472">Membrane</keyword>
<feature type="transmembrane region" description="Helical" evidence="1">
    <location>
        <begin position="52"/>
        <end position="69"/>
    </location>
</feature>
<accession>A0ABR4MX35</accession>
<proteinExistence type="predicted"/>
<gene>
    <name evidence="2" type="ORF">HK105_208709</name>
</gene>
<comment type="caution">
    <text evidence="2">The sequence shown here is derived from an EMBL/GenBank/DDBJ whole genome shotgun (WGS) entry which is preliminary data.</text>
</comment>
<name>A0ABR4MX35_9FUNG</name>